<proteinExistence type="predicted"/>
<sequence>MNRDPHEQQMLDHYRRHSAEQPSAQLDARILAAARAAVEEKQPRFAQRLHHWLLGAGSRQRWGVAVAGLATLGVGLSLTLRTYEEAPQRFDAPASPAMMRAPAPAPAMAPPAAPAVAPYAAEPRLAAPQLDSAAAGASREELAKPSSMSKKAMADEMKAEAQAETRALADTQAEPGALAQGKAQALAEEVDEPRISLLHLRDLQRDGQAQEAARVRESLHQRFPGLDIDKALKELPDMLDQ</sequence>
<evidence type="ECO:0000256" key="1">
    <source>
        <dbReference type="SAM" id="MobiDB-lite"/>
    </source>
</evidence>
<dbReference type="EMBL" id="JACHLI010000003">
    <property type="protein sequence ID" value="MBB4862418.1"/>
    <property type="molecule type" value="Genomic_DNA"/>
</dbReference>
<dbReference type="Proteomes" id="UP000566995">
    <property type="component" value="Unassembled WGS sequence"/>
</dbReference>
<protein>
    <submittedName>
        <fullName evidence="2">Uncharacterized protein</fullName>
    </submittedName>
</protein>
<accession>A0A7W7NZ61</accession>
<dbReference type="AlphaFoldDB" id="A0A7W7NZ61"/>
<reference evidence="2 3" key="1">
    <citation type="submission" date="2020-08" db="EMBL/GenBank/DDBJ databases">
        <title>Functional genomics of gut bacteria from endangered species of beetles.</title>
        <authorList>
            <person name="Carlos-Shanley C."/>
        </authorList>
    </citation>
    <scope>NUCLEOTIDE SEQUENCE [LARGE SCALE GENOMIC DNA]</scope>
    <source>
        <strain evidence="2 3">S00179</strain>
    </source>
</reference>
<gene>
    <name evidence="2" type="ORF">HNP46_001256</name>
</gene>
<evidence type="ECO:0000313" key="3">
    <source>
        <dbReference type="Proteomes" id="UP000566995"/>
    </source>
</evidence>
<evidence type="ECO:0000313" key="2">
    <source>
        <dbReference type="EMBL" id="MBB4862418.1"/>
    </source>
</evidence>
<organism evidence="2 3">
    <name type="scientific">Pseudomonas nitroreducens</name>
    <dbReference type="NCBI Taxonomy" id="46680"/>
    <lineage>
        <taxon>Bacteria</taxon>
        <taxon>Pseudomonadati</taxon>
        <taxon>Pseudomonadota</taxon>
        <taxon>Gammaproteobacteria</taxon>
        <taxon>Pseudomonadales</taxon>
        <taxon>Pseudomonadaceae</taxon>
        <taxon>Pseudomonas</taxon>
    </lineage>
</organism>
<comment type="caution">
    <text evidence="2">The sequence shown here is derived from an EMBL/GenBank/DDBJ whole genome shotgun (WGS) entry which is preliminary data.</text>
</comment>
<name>A0A7W7NZ61_PSENT</name>
<dbReference type="RefSeq" id="WP_184586844.1">
    <property type="nucleotide sequence ID" value="NZ_JACHLI010000003.1"/>
</dbReference>
<feature type="region of interest" description="Disordered" evidence="1">
    <location>
        <begin position="130"/>
        <end position="149"/>
    </location>
</feature>